<feature type="domain" description="Putative restriction endonuclease" evidence="1">
    <location>
        <begin position="15"/>
        <end position="175"/>
    </location>
</feature>
<gene>
    <name evidence="2" type="ordered locus">Kfla_5347</name>
</gene>
<sequence length="189" mass="20960">MEVVHTLQPGAFTLADLDELPDDGMRYELVDGQLLVTPAPLAIHQRVAGHLFVRLLDGCPEDLEVFFAPFDFRPSKQRSLQPDLLVCRAEDVRPKGVEFCPLLLAVEILSPSTRMTDLLLKRGLYEEAGVTSYWLIDPEAETLTALELVDGVYLERAAVKAGETFRADLPFPVEISPSELVQKVNRSAG</sequence>
<protein>
    <recommendedName>
        <fullName evidence="1">Putative restriction endonuclease domain-containing protein</fullName>
    </recommendedName>
</protein>
<organism evidence="2 3">
    <name type="scientific">Kribbella flavida (strain DSM 17836 / JCM 10339 / NBRC 14399)</name>
    <dbReference type="NCBI Taxonomy" id="479435"/>
    <lineage>
        <taxon>Bacteria</taxon>
        <taxon>Bacillati</taxon>
        <taxon>Actinomycetota</taxon>
        <taxon>Actinomycetes</taxon>
        <taxon>Propionibacteriales</taxon>
        <taxon>Kribbellaceae</taxon>
        <taxon>Kribbella</taxon>
    </lineage>
</organism>
<keyword evidence="3" id="KW-1185">Reference proteome</keyword>
<dbReference type="Proteomes" id="UP000007967">
    <property type="component" value="Chromosome"/>
</dbReference>
<dbReference type="OrthoDB" id="9799703at2"/>
<dbReference type="EMBL" id="CP001736">
    <property type="protein sequence ID" value="ADB34360.1"/>
    <property type="molecule type" value="Genomic_DNA"/>
</dbReference>
<dbReference type="CDD" id="cd06260">
    <property type="entry name" value="DUF820-like"/>
    <property type="match status" value="1"/>
</dbReference>
<evidence type="ECO:0000313" key="3">
    <source>
        <dbReference type="Proteomes" id="UP000007967"/>
    </source>
</evidence>
<dbReference type="RefSeq" id="WP_012922914.1">
    <property type="nucleotide sequence ID" value="NC_013729.1"/>
</dbReference>
<dbReference type="HOGENOM" id="CLU_076312_4_0_11"/>
<reference evidence="3" key="1">
    <citation type="submission" date="2009-09" db="EMBL/GenBank/DDBJ databases">
        <title>The complete genome of Kribbella flavida DSM 17836.</title>
        <authorList>
            <consortium name="US DOE Joint Genome Institute (JGI-PGF)"/>
            <person name="Lucas S."/>
            <person name="Copeland A."/>
            <person name="Lapidus A."/>
            <person name="Glavina del Rio T."/>
            <person name="Dalin E."/>
            <person name="Tice H."/>
            <person name="Bruce D."/>
            <person name="Goodwin L."/>
            <person name="Pitluck S."/>
            <person name="Kyrpides N."/>
            <person name="Mavromatis K."/>
            <person name="Ivanova N."/>
            <person name="Saunders E."/>
            <person name="Brettin T."/>
            <person name="Detter J.C."/>
            <person name="Han C."/>
            <person name="Larimer F."/>
            <person name="Land M."/>
            <person name="Hauser L."/>
            <person name="Markowitz V."/>
            <person name="Cheng J.-F."/>
            <person name="Hugenholtz P."/>
            <person name="Woyke T."/>
            <person name="Wu D."/>
            <person name="Pukall R."/>
            <person name="Klenk H.-P."/>
            <person name="Eisen J.A."/>
        </authorList>
    </citation>
    <scope>NUCLEOTIDE SEQUENCE [LARGE SCALE GENOMIC DNA]</scope>
    <source>
        <strain evidence="3">DSM 17836 / JCM 10339 / NBRC 14399</strain>
    </source>
</reference>
<dbReference type="PANTHER" id="PTHR34107:SF2">
    <property type="entry name" value="SLL0888 PROTEIN"/>
    <property type="match status" value="1"/>
</dbReference>
<dbReference type="Gene3D" id="3.90.1570.10">
    <property type="entry name" value="tt1808, chain A"/>
    <property type="match status" value="1"/>
</dbReference>
<name>D2PLA5_KRIFD</name>
<evidence type="ECO:0000259" key="1">
    <source>
        <dbReference type="Pfam" id="PF05685"/>
    </source>
</evidence>
<dbReference type="InterPro" id="IPR011335">
    <property type="entry name" value="Restrct_endonuc-II-like"/>
</dbReference>
<evidence type="ECO:0000313" key="2">
    <source>
        <dbReference type="EMBL" id="ADB34360.1"/>
    </source>
</evidence>
<dbReference type="PANTHER" id="PTHR34107">
    <property type="entry name" value="SLL0198 PROTEIN-RELATED"/>
    <property type="match status" value="1"/>
</dbReference>
<dbReference type="SUPFAM" id="SSF52980">
    <property type="entry name" value="Restriction endonuclease-like"/>
    <property type="match status" value="1"/>
</dbReference>
<dbReference type="KEGG" id="kfl:Kfla_5347"/>
<dbReference type="STRING" id="479435.Kfla_5347"/>
<proteinExistence type="predicted"/>
<dbReference type="AlphaFoldDB" id="D2PLA5"/>
<accession>D2PLA5</accession>
<dbReference type="InterPro" id="IPR008538">
    <property type="entry name" value="Uma2"/>
</dbReference>
<reference evidence="2 3" key="2">
    <citation type="journal article" date="2010" name="Stand. Genomic Sci.">
        <title>Complete genome sequence of Kribbella flavida type strain (IFO 14399).</title>
        <authorList>
            <person name="Pukall R."/>
            <person name="Lapidus A."/>
            <person name="Glavina Del Rio T."/>
            <person name="Copeland A."/>
            <person name="Tice H."/>
            <person name="Cheng J.-F."/>
            <person name="Lucas S."/>
            <person name="Chen F."/>
            <person name="Nolan M."/>
            <person name="LaButti K."/>
            <person name="Pati A."/>
            <person name="Ivanova N."/>
            <person name="Mavrommatis K."/>
            <person name="Mikhailova N."/>
            <person name="Pitluck S."/>
            <person name="Bruce D."/>
            <person name="Goodwin L."/>
            <person name="Land M."/>
            <person name="Hauser L."/>
            <person name="Chang Y.-J."/>
            <person name="Jeffries C.D."/>
            <person name="Chen A."/>
            <person name="Palaniappan K."/>
            <person name="Chain P."/>
            <person name="Rohde M."/>
            <person name="Goeker M."/>
            <person name="Bristow J."/>
            <person name="Eisen J.A."/>
            <person name="Markowitz V."/>
            <person name="Hugenholtz P."/>
            <person name="Kyrpides N.C."/>
            <person name="Klenk H.-P."/>
            <person name="Brettin T."/>
        </authorList>
    </citation>
    <scope>NUCLEOTIDE SEQUENCE [LARGE SCALE GENOMIC DNA]</scope>
    <source>
        <strain evidence="3">DSM 17836 / JCM 10339 / NBRC 14399</strain>
    </source>
</reference>
<dbReference type="eggNOG" id="COG4636">
    <property type="taxonomic scope" value="Bacteria"/>
</dbReference>
<dbReference type="InterPro" id="IPR012296">
    <property type="entry name" value="Nuclease_put_TT1808"/>
</dbReference>
<dbReference type="Pfam" id="PF05685">
    <property type="entry name" value="Uma2"/>
    <property type="match status" value="1"/>
</dbReference>